<evidence type="ECO:0000256" key="1">
    <source>
        <dbReference type="SAM" id="Phobius"/>
    </source>
</evidence>
<accession>A0ABP0ZAR1</accession>
<reference evidence="2 3" key="1">
    <citation type="submission" date="2024-03" db="EMBL/GenBank/DDBJ databases">
        <authorList>
            <person name="Gkanogiannis A."/>
            <person name="Becerra Lopez-Lavalle L."/>
        </authorList>
    </citation>
    <scope>NUCLEOTIDE SEQUENCE [LARGE SCALE GENOMIC DNA]</scope>
</reference>
<evidence type="ECO:0000313" key="3">
    <source>
        <dbReference type="Proteomes" id="UP001642487"/>
    </source>
</evidence>
<keyword evidence="1" id="KW-1133">Transmembrane helix</keyword>
<protein>
    <submittedName>
        <fullName evidence="2">Uncharacterized protein</fullName>
    </submittedName>
</protein>
<keyword evidence="1" id="KW-0812">Transmembrane</keyword>
<proteinExistence type="predicted"/>
<evidence type="ECO:0000313" key="2">
    <source>
        <dbReference type="EMBL" id="CAK9328386.1"/>
    </source>
</evidence>
<gene>
    <name evidence="2" type="ORF">CITCOLO1_LOCUS20802</name>
</gene>
<organism evidence="2 3">
    <name type="scientific">Citrullus colocynthis</name>
    <name type="common">colocynth</name>
    <dbReference type="NCBI Taxonomy" id="252529"/>
    <lineage>
        <taxon>Eukaryota</taxon>
        <taxon>Viridiplantae</taxon>
        <taxon>Streptophyta</taxon>
        <taxon>Embryophyta</taxon>
        <taxon>Tracheophyta</taxon>
        <taxon>Spermatophyta</taxon>
        <taxon>Magnoliopsida</taxon>
        <taxon>eudicotyledons</taxon>
        <taxon>Gunneridae</taxon>
        <taxon>Pentapetalae</taxon>
        <taxon>rosids</taxon>
        <taxon>fabids</taxon>
        <taxon>Cucurbitales</taxon>
        <taxon>Cucurbitaceae</taxon>
        <taxon>Benincaseae</taxon>
        <taxon>Citrullus</taxon>
    </lineage>
</organism>
<dbReference type="Proteomes" id="UP001642487">
    <property type="component" value="Chromosome 8"/>
</dbReference>
<keyword evidence="1" id="KW-0472">Membrane</keyword>
<feature type="transmembrane region" description="Helical" evidence="1">
    <location>
        <begin position="36"/>
        <end position="54"/>
    </location>
</feature>
<keyword evidence="3" id="KW-1185">Reference proteome</keyword>
<name>A0ABP0ZAR1_9ROSI</name>
<dbReference type="EMBL" id="OZ021742">
    <property type="protein sequence ID" value="CAK9328386.1"/>
    <property type="molecule type" value="Genomic_DNA"/>
</dbReference>
<sequence length="140" mass="15276">MGLCWDEEEEEAETQEWVVDGFGQRLNLTRPVLPDSIHHCSLFSAVVVVVLLLFSAFGSFRVRYGVCFWGVEEKGRSGTGGTMGISMFYDVAGDGLDVVSGIDTVSCTGFLFGCLCFIRSTELGNFSTLSGTHKRATTVR</sequence>